<dbReference type="Proteomes" id="UP000677054">
    <property type="component" value="Unassembled WGS sequence"/>
</dbReference>
<gene>
    <name evidence="2" type="ORF">DSTB1V02_LOCUS2247</name>
</gene>
<feature type="compositionally biased region" description="Basic and acidic residues" evidence="1">
    <location>
        <begin position="418"/>
        <end position="432"/>
    </location>
</feature>
<feature type="compositionally biased region" description="Polar residues" evidence="1">
    <location>
        <begin position="81"/>
        <end position="90"/>
    </location>
</feature>
<sequence>MEPEIVEELRKRKNKAAGDVEGSNEDEDQNVKPVRPTPRPRSTNAISISTQLDSLMINGTEAKEGTGKECVHTIHFRPGSSDLNQPQSPSKPVPERTERSPKGILDGTGVIPLAEKNHQGSVSVLNGTRVVDESDEEETETVEVSIQIHSPPPEEEEETSGCATEEEEPCPCPSSGNTPSPVSLVDSGHADEQEEEEEDDDDDDDDDELQTYDVTSVEDDKEIHNEIQLLQARTKEIFTQTEVSEPLVVETSRSFRSLKNEIEAQIEKASREAKATRPHHNQQARSDLHQFVLNGIRGKEILVNHNVVIEEFGPPSSLSTLTDDGHHDPLPEPNSTDTGDFQLSEAVESDMPKPHTVRNVLKIFERFFKRHRIQQETLRLGSVKSNPNSKILRGTPHRPNRILSQGQGSRQNPPQRQGTREGDERENWERGSHLPNRRAKRDETIDAEMDGEGTLQPLRCRRVSEEVLAKIREQGTTMTFSPGGKTIHRVRDLLHSFDSVSRSRAQKTLSSSSPRQQELK</sequence>
<dbReference type="EMBL" id="LR899760">
    <property type="protein sequence ID" value="CAD7242276.1"/>
    <property type="molecule type" value="Genomic_DNA"/>
</dbReference>
<feature type="region of interest" description="Disordered" evidence="1">
    <location>
        <begin position="63"/>
        <end position="216"/>
    </location>
</feature>
<evidence type="ECO:0000313" key="2">
    <source>
        <dbReference type="EMBL" id="CAD7242276.1"/>
    </source>
</evidence>
<dbReference type="AlphaFoldDB" id="A0A7R8X3T5"/>
<feature type="region of interest" description="Disordered" evidence="1">
    <location>
        <begin position="379"/>
        <end position="457"/>
    </location>
</feature>
<keyword evidence="3" id="KW-1185">Reference proteome</keyword>
<feature type="region of interest" description="Disordered" evidence="1">
    <location>
        <begin position="315"/>
        <end position="340"/>
    </location>
</feature>
<feature type="compositionally biased region" description="Basic and acidic residues" evidence="1">
    <location>
        <begin position="63"/>
        <end position="72"/>
    </location>
</feature>
<feature type="region of interest" description="Disordered" evidence="1">
    <location>
        <begin position="498"/>
        <end position="520"/>
    </location>
</feature>
<proteinExistence type="predicted"/>
<accession>A0A7R8X3T5</accession>
<feature type="compositionally biased region" description="Acidic residues" evidence="1">
    <location>
        <begin position="153"/>
        <end position="169"/>
    </location>
</feature>
<feature type="region of interest" description="Disordered" evidence="1">
    <location>
        <begin position="1"/>
        <end position="48"/>
    </location>
</feature>
<feature type="compositionally biased region" description="Acidic residues" evidence="1">
    <location>
        <begin position="192"/>
        <end position="216"/>
    </location>
</feature>
<organism evidence="2">
    <name type="scientific">Darwinula stevensoni</name>
    <dbReference type="NCBI Taxonomy" id="69355"/>
    <lineage>
        <taxon>Eukaryota</taxon>
        <taxon>Metazoa</taxon>
        <taxon>Ecdysozoa</taxon>
        <taxon>Arthropoda</taxon>
        <taxon>Crustacea</taxon>
        <taxon>Oligostraca</taxon>
        <taxon>Ostracoda</taxon>
        <taxon>Podocopa</taxon>
        <taxon>Podocopida</taxon>
        <taxon>Darwinulocopina</taxon>
        <taxon>Darwinuloidea</taxon>
        <taxon>Darwinulidae</taxon>
        <taxon>Darwinula</taxon>
    </lineage>
</organism>
<evidence type="ECO:0000256" key="1">
    <source>
        <dbReference type="SAM" id="MobiDB-lite"/>
    </source>
</evidence>
<name>A0A7R8X3T5_9CRUS</name>
<evidence type="ECO:0000313" key="3">
    <source>
        <dbReference type="Proteomes" id="UP000677054"/>
    </source>
</evidence>
<dbReference type="EMBL" id="CAJPEV010000243">
    <property type="protein sequence ID" value="CAG0882878.1"/>
    <property type="molecule type" value="Genomic_DNA"/>
</dbReference>
<reference evidence="2" key="1">
    <citation type="submission" date="2020-11" db="EMBL/GenBank/DDBJ databases">
        <authorList>
            <person name="Tran Van P."/>
        </authorList>
    </citation>
    <scope>NUCLEOTIDE SEQUENCE</scope>
</reference>
<protein>
    <submittedName>
        <fullName evidence="2">Uncharacterized protein</fullName>
    </submittedName>
</protein>
<feature type="compositionally biased region" description="Polar residues" evidence="1">
    <location>
        <begin position="402"/>
        <end position="417"/>
    </location>
</feature>